<dbReference type="EMBL" id="KV878889">
    <property type="protein sequence ID" value="OJJ88900.1"/>
    <property type="molecule type" value="Genomic_DNA"/>
</dbReference>
<keyword evidence="2" id="KW-1185">Reference proteome</keyword>
<dbReference type="Proteomes" id="UP000184300">
    <property type="component" value="Unassembled WGS sequence"/>
</dbReference>
<dbReference type="RefSeq" id="XP_022405576.1">
    <property type="nucleotide sequence ID" value="XM_022549812.1"/>
</dbReference>
<dbReference type="GeneID" id="34466072"/>
<protein>
    <submittedName>
        <fullName evidence="1">Uncharacterized protein</fullName>
    </submittedName>
</protein>
<organism evidence="1 2">
    <name type="scientific">Aspergillus glaucus CBS 516.65</name>
    <dbReference type="NCBI Taxonomy" id="1160497"/>
    <lineage>
        <taxon>Eukaryota</taxon>
        <taxon>Fungi</taxon>
        <taxon>Dikarya</taxon>
        <taxon>Ascomycota</taxon>
        <taxon>Pezizomycotina</taxon>
        <taxon>Eurotiomycetes</taxon>
        <taxon>Eurotiomycetidae</taxon>
        <taxon>Eurotiales</taxon>
        <taxon>Aspergillaceae</taxon>
        <taxon>Aspergillus</taxon>
        <taxon>Aspergillus subgen. Aspergillus</taxon>
    </lineage>
</organism>
<proteinExistence type="predicted"/>
<evidence type="ECO:0000313" key="1">
    <source>
        <dbReference type="EMBL" id="OJJ88900.1"/>
    </source>
</evidence>
<name>A0A1L9VYA4_ASPGL</name>
<sequence length="172" mass="19303">MMLIDDADTTLMSTYRTHAYRSPDPCHLDLILVCIQPHIFFLIPQLNCIVFNRFHRYHLSASYPQIPDSANFLPNFPHPDIDPVRRTILNATVTSFSCNSILPSLAMKLTFLCYSMAGYHNDASDDDDDDDAAAVAAGKPATEQAVSCYLSPINTASFKPNRINRTLARVRH</sequence>
<evidence type="ECO:0000313" key="2">
    <source>
        <dbReference type="Proteomes" id="UP000184300"/>
    </source>
</evidence>
<reference evidence="2" key="1">
    <citation type="journal article" date="2017" name="Genome Biol.">
        <title>Comparative genomics reveals high biological diversity and specific adaptations in the industrially and medically important fungal genus Aspergillus.</title>
        <authorList>
            <person name="de Vries R.P."/>
            <person name="Riley R."/>
            <person name="Wiebenga A."/>
            <person name="Aguilar-Osorio G."/>
            <person name="Amillis S."/>
            <person name="Uchima C.A."/>
            <person name="Anderluh G."/>
            <person name="Asadollahi M."/>
            <person name="Askin M."/>
            <person name="Barry K."/>
            <person name="Battaglia E."/>
            <person name="Bayram O."/>
            <person name="Benocci T."/>
            <person name="Braus-Stromeyer S.A."/>
            <person name="Caldana C."/>
            <person name="Canovas D."/>
            <person name="Cerqueira G.C."/>
            <person name="Chen F."/>
            <person name="Chen W."/>
            <person name="Choi C."/>
            <person name="Clum A."/>
            <person name="Dos Santos R.A."/>
            <person name="Damasio A.R."/>
            <person name="Diallinas G."/>
            <person name="Emri T."/>
            <person name="Fekete E."/>
            <person name="Flipphi M."/>
            <person name="Freyberg S."/>
            <person name="Gallo A."/>
            <person name="Gournas C."/>
            <person name="Habgood R."/>
            <person name="Hainaut M."/>
            <person name="Harispe M.L."/>
            <person name="Henrissat B."/>
            <person name="Hilden K.S."/>
            <person name="Hope R."/>
            <person name="Hossain A."/>
            <person name="Karabika E."/>
            <person name="Karaffa L."/>
            <person name="Karanyi Z."/>
            <person name="Krasevec N."/>
            <person name="Kuo A."/>
            <person name="Kusch H."/>
            <person name="LaButti K."/>
            <person name="Lagendijk E.L."/>
            <person name="Lapidus A."/>
            <person name="Levasseur A."/>
            <person name="Lindquist E."/>
            <person name="Lipzen A."/>
            <person name="Logrieco A.F."/>
            <person name="MacCabe A."/>
            <person name="Maekelae M.R."/>
            <person name="Malavazi I."/>
            <person name="Melin P."/>
            <person name="Meyer V."/>
            <person name="Mielnichuk N."/>
            <person name="Miskei M."/>
            <person name="Molnar A.P."/>
            <person name="Mule G."/>
            <person name="Ngan C.Y."/>
            <person name="Orejas M."/>
            <person name="Orosz E."/>
            <person name="Ouedraogo J.P."/>
            <person name="Overkamp K.M."/>
            <person name="Park H.-S."/>
            <person name="Perrone G."/>
            <person name="Piumi F."/>
            <person name="Punt P.J."/>
            <person name="Ram A.F."/>
            <person name="Ramon A."/>
            <person name="Rauscher S."/>
            <person name="Record E."/>
            <person name="Riano-Pachon D.M."/>
            <person name="Robert V."/>
            <person name="Roehrig J."/>
            <person name="Ruller R."/>
            <person name="Salamov A."/>
            <person name="Salih N.S."/>
            <person name="Samson R.A."/>
            <person name="Sandor E."/>
            <person name="Sanguinetti M."/>
            <person name="Schuetze T."/>
            <person name="Sepcic K."/>
            <person name="Shelest E."/>
            <person name="Sherlock G."/>
            <person name="Sophianopoulou V."/>
            <person name="Squina F.M."/>
            <person name="Sun H."/>
            <person name="Susca A."/>
            <person name="Todd R.B."/>
            <person name="Tsang A."/>
            <person name="Unkles S.E."/>
            <person name="van de Wiele N."/>
            <person name="van Rossen-Uffink D."/>
            <person name="Oliveira J.V."/>
            <person name="Vesth T.C."/>
            <person name="Visser J."/>
            <person name="Yu J.-H."/>
            <person name="Zhou M."/>
            <person name="Andersen M.R."/>
            <person name="Archer D.B."/>
            <person name="Baker S.E."/>
            <person name="Benoit I."/>
            <person name="Brakhage A.A."/>
            <person name="Braus G.H."/>
            <person name="Fischer R."/>
            <person name="Frisvad J.C."/>
            <person name="Goldman G.H."/>
            <person name="Houbraken J."/>
            <person name="Oakley B."/>
            <person name="Pocsi I."/>
            <person name="Scazzocchio C."/>
            <person name="Seiboth B."/>
            <person name="vanKuyk P.A."/>
            <person name="Wortman J."/>
            <person name="Dyer P.S."/>
            <person name="Grigoriev I.V."/>
        </authorList>
    </citation>
    <scope>NUCLEOTIDE SEQUENCE [LARGE SCALE GENOMIC DNA]</scope>
    <source>
        <strain evidence="2">CBS 516.65</strain>
    </source>
</reference>
<accession>A0A1L9VYA4</accession>
<gene>
    <name evidence="1" type="ORF">ASPGLDRAFT_756570</name>
</gene>
<dbReference type="AlphaFoldDB" id="A0A1L9VYA4"/>
<dbReference type="VEuPathDB" id="FungiDB:ASPGLDRAFT_756570"/>